<name>A0A072U133_MEDTR</name>
<dbReference type="Proteomes" id="UP000002051">
    <property type="component" value="Chromosome 8"/>
</dbReference>
<accession>A0A072U133</accession>
<keyword evidence="3" id="KW-1185">Reference proteome</keyword>
<reference evidence="2" key="3">
    <citation type="submission" date="2015-04" db="UniProtKB">
        <authorList>
            <consortium name="EnsemblPlants"/>
        </authorList>
    </citation>
    <scope>IDENTIFICATION</scope>
    <source>
        <strain evidence="2">cv. Jemalong A17</strain>
    </source>
</reference>
<evidence type="ECO:0000313" key="1">
    <source>
        <dbReference type="EMBL" id="KEH19495.1"/>
    </source>
</evidence>
<proteinExistence type="predicted"/>
<reference evidence="1 3" key="1">
    <citation type="journal article" date="2011" name="Nature">
        <title>The Medicago genome provides insight into the evolution of rhizobial symbioses.</title>
        <authorList>
            <person name="Young N.D."/>
            <person name="Debelle F."/>
            <person name="Oldroyd G.E."/>
            <person name="Geurts R."/>
            <person name="Cannon S.B."/>
            <person name="Udvardi M.K."/>
            <person name="Benedito V.A."/>
            <person name="Mayer K.F."/>
            <person name="Gouzy J."/>
            <person name="Schoof H."/>
            <person name="Van de Peer Y."/>
            <person name="Proost S."/>
            <person name="Cook D.R."/>
            <person name="Meyers B.C."/>
            <person name="Spannagl M."/>
            <person name="Cheung F."/>
            <person name="De Mita S."/>
            <person name="Krishnakumar V."/>
            <person name="Gundlach H."/>
            <person name="Zhou S."/>
            <person name="Mudge J."/>
            <person name="Bharti A.K."/>
            <person name="Murray J.D."/>
            <person name="Naoumkina M.A."/>
            <person name="Rosen B."/>
            <person name="Silverstein K.A."/>
            <person name="Tang H."/>
            <person name="Rombauts S."/>
            <person name="Zhao P.X."/>
            <person name="Zhou P."/>
            <person name="Barbe V."/>
            <person name="Bardou P."/>
            <person name="Bechner M."/>
            <person name="Bellec A."/>
            <person name="Berger A."/>
            <person name="Berges H."/>
            <person name="Bidwell S."/>
            <person name="Bisseling T."/>
            <person name="Choisne N."/>
            <person name="Couloux A."/>
            <person name="Denny R."/>
            <person name="Deshpande S."/>
            <person name="Dai X."/>
            <person name="Doyle J.J."/>
            <person name="Dudez A.M."/>
            <person name="Farmer A.D."/>
            <person name="Fouteau S."/>
            <person name="Franken C."/>
            <person name="Gibelin C."/>
            <person name="Gish J."/>
            <person name="Goldstein S."/>
            <person name="Gonzalez A.J."/>
            <person name="Green P.J."/>
            <person name="Hallab A."/>
            <person name="Hartog M."/>
            <person name="Hua A."/>
            <person name="Humphray S.J."/>
            <person name="Jeong D.H."/>
            <person name="Jing Y."/>
            <person name="Jocker A."/>
            <person name="Kenton S.M."/>
            <person name="Kim D.J."/>
            <person name="Klee K."/>
            <person name="Lai H."/>
            <person name="Lang C."/>
            <person name="Lin S."/>
            <person name="Macmil S.L."/>
            <person name="Magdelenat G."/>
            <person name="Matthews L."/>
            <person name="McCorrison J."/>
            <person name="Monaghan E.L."/>
            <person name="Mun J.H."/>
            <person name="Najar F.Z."/>
            <person name="Nicholson C."/>
            <person name="Noirot C."/>
            <person name="O'Bleness M."/>
            <person name="Paule C.R."/>
            <person name="Poulain J."/>
            <person name="Prion F."/>
            <person name="Qin B."/>
            <person name="Qu C."/>
            <person name="Retzel E.F."/>
            <person name="Riddle C."/>
            <person name="Sallet E."/>
            <person name="Samain S."/>
            <person name="Samson N."/>
            <person name="Sanders I."/>
            <person name="Saurat O."/>
            <person name="Scarpelli C."/>
            <person name="Schiex T."/>
            <person name="Segurens B."/>
            <person name="Severin A.J."/>
            <person name="Sherrier D.J."/>
            <person name="Shi R."/>
            <person name="Sims S."/>
            <person name="Singer S.R."/>
            <person name="Sinharoy S."/>
            <person name="Sterck L."/>
            <person name="Viollet A."/>
            <person name="Wang B.B."/>
            <person name="Wang K."/>
            <person name="Wang M."/>
            <person name="Wang X."/>
            <person name="Warfsmann J."/>
            <person name="Weissenbach J."/>
            <person name="White D.D."/>
            <person name="White J.D."/>
            <person name="Wiley G.B."/>
            <person name="Wincker P."/>
            <person name="Xing Y."/>
            <person name="Yang L."/>
            <person name="Yao Z."/>
            <person name="Ying F."/>
            <person name="Zhai J."/>
            <person name="Zhou L."/>
            <person name="Zuber A."/>
            <person name="Denarie J."/>
            <person name="Dixon R.A."/>
            <person name="May G.D."/>
            <person name="Schwartz D.C."/>
            <person name="Rogers J."/>
            <person name="Quetier F."/>
            <person name="Town C.D."/>
            <person name="Roe B.A."/>
        </authorList>
    </citation>
    <scope>NUCLEOTIDE SEQUENCE [LARGE SCALE GENOMIC DNA]</scope>
    <source>
        <strain evidence="1">A17</strain>
        <strain evidence="2 3">cv. Jemalong A17</strain>
    </source>
</reference>
<dbReference type="AlphaFoldDB" id="A0A072U133"/>
<sequence length="71" mass="8093">MVRQVLELNLGIGKSKLGFWDEKWVFPESCTVTTSPVSCSCVFLTRFRFELGFGVNMKVVDNFVRFLVALV</sequence>
<organism evidence="1 3">
    <name type="scientific">Medicago truncatula</name>
    <name type="common">Barrel medic</name>
    <name type="synonym">Medicago tribuloides</name>
    <dbReference type="NCBI Taxonomy" id="3880"/>
    <lineage>
        <taxon>Eukaryota</taxon>
        <taxon>Viridiplantae</taxon>
        <taxon>Streptophyta</taxon>
        <taxon>Embryophyta</taxon>
        <taxon>Tracheophyta</taxon>
        <taxon>Spermatophyta</taxon>
        <taxon>Magnoliopsida</taxon>
        <taxon>eudicotyledons</taxon>
        <taxon>Gunneridae</taxon>
        <taxon>Pentapetalae</taxon>
        <taxon>rosids</taxon>
        <taxon>fabids</taxon>
        <taxon>Fabales</taxon>
        <taxon>Fabaceae</taxon>
        <taxon>Papilionoideae</taxon>
        <taxon>50 kb inversion clade</taxon>
        <taxon>NPAAA clade</taxon>
        <taxon>Hologalegina</taxon>
        <taxon>IRL clade</taxon>
        <taxon>Trifolieae</taxon>
        <taxon>Medicago</taxon>
    </lineage>
</organism>
<dbReference type="EMBL" id="CM001224">
    <property type="protein sequence ID" value="KEH19495.1"/>
    <property type="molecule type" value="Genomic_DNA"/>
</dbReference>
<dbReference type="EnsemblPlants" id="KEH19495">
    <property type="protein sequence ID" value="KEH19495"/>
    <property type="gene ID" value="MTR_8g461350"/>
</dbReference>
<gene>
    <name evidence="1" type="ordered locus">MTR_8g461350</name>
</gene>
<evidence type="ECO:0000313" key="3">
    <source>
        <dbReference type="Proteomes" id="UP000002051"/>
    </source>
</evidence>
<evidence type="ECO:0000313" key="2">
    <source>
        <dbReference type="EnsemblPlants" id="KEH19495"/>
    </source>
</evidence>
<dbReference type="HOGENOM" id="CLU_145669_1_0_1"/>
<reference evidence="1 3" key="2">
    <citation type="journal article" date="2014" name="BMC Genomics">
        <title>An improved genome release (version Mt4.0) for the model legume Medicago truncatula.</title>
        <authorList>
            <person name="Tang H."/>
            <person name="Krishnakumar V."/>
            <person name="Bidwell S."/>
            <person name="Rosen B."/>
            <person name="Chan A."/>
            <person name="Zhou S."/>
            <person name="Gentzbittel L."/>
            <person name="Childs K.L."/>
            <person name="Yandell M."/>
            <person name="Gundlach H."/>
            <person name="Mayer K.F."/>
            <person name="Schwartz D.C."/>
            <person name="Town C.D."/>
        </authorList>
    </citation>
    <scope>GENOME REANNOTATION</scope>
    <source>
        <strain evidence="1">A17</strain>
        <strain evidence="2 3">cv. Jemalong A17</strain>
    </source>
</reference>
<protein>
    <submittedName>
        <fullName evidence="1 2">Uncharacterized protein</fullName>
    </submittedName>
</protein>